<gene>
    <name evidence="1" type="ORF">MACK_001742</name>
</gene>
<dbReference type="AlphaFoldDB" id="A0A976QTP3"/>
<name>A0A976QTP3_THEOR</name>
<dbReference type="EMBL" id="CP056071">
    <property type="protein sequence ID" value="UKK02383.2"/>
    <property type="molecule type" value="Genomic_DNA"/>
</dbReference>
<reference evidence="1" key="1">
    <citation type="submission" date="2022-07" db="EMBL/GenBank/DDBJ databases">
        <title>Evaluation of T. orientalis genome assembly methods using nanopore sequencing and analysis of variation between genomes.</title>
        <authorList>
            <person name="Yam J."/>
            <person name="Micallef M.L."/>
            <person name="Liu M."/>
            <person name="Djordjevic S.P."/>
            <person name="Bogema D.R."/>
            <person name="Jenkins C."/>
        </authorList>
    </citation>
    <scope>NUCLEOTIDE SEQUENCE</scope>
    <source>
        <strain evidence="1">Goon Nure</strain>
    </source>
</reference>
<organism evidence="1 2">
    <name type="scientific">Theileria orientalis</name>
    <dbReference type="NCBI Taxonomy" id="68886"/>
    <lineage>
        <taxon>Eukaryota</taxon>
        <taxon>Sar</taxon>
        <taxon>Alveolata</taxon>
        <taxon>Apicomplexa</taxon>
        <taxon>Aconoidasida</taxon>
        <taxon>Piroplasmida</taxon>
        <taxon>Theileriidae</taxon>
        <taxon>Theileria</taxon>
    </lineage>
</organism>
<evidence type="ECO:0000313" key="1">
    <source>
        <dbReference type="EMBL" id="UKK02383.2"/>
    </source>
</evidence>
<protein>
    <recommendedName>
        <fullName evidence="3">PH domain-containing protein</fullName>
    </recommendedName>
</protein>
<dbReference type="Proteomes" id="UP000244811">
    <property type="component" value="Chromosome 2"/>
</dbReference>
<dbReference type="SUPFAM" id="SSF50729">
    <property type="entry name" value="PH domain-like"/>
    <property type="match status" value="1"/>
</dbReference>
<dbReference type="Gene3D" id="2.30.29.30">
    <property type="entry name" value="Pleckstrin-homology domain (PH domain)/Phosphotyrosine-binding domain (PTB)"/>
    <property type="match status" value="1"/>
</dbReference>
<dbReference type="InterPro" id="IPR011993">
    <property type="entry name" value="PH-like_dom_sf"/>
</dbReference>
<sequence>MYHNSRHNYSNNLYFNNFRLFLANPSNQYRSKNYGFPSLLAPFYNQNIFIDNPSNVLFYSGSSGIPSNPRIEVPNTGEKFNFSDSEADVYGNVVGHFLDEHKTTASSDSDSCDLKSREKRSKFSEEDDNELFGSLKEKLVGLGLRDHPCELCSKEGHKSLFDDDKVILYQDSQGNVFVEPCKHTALKNIPVPRPLSESLDGKNTGVVGKENETESYKLTHRVDSDDMQLSSESAKTVRFNIEDANVDHLLTYKMRVPKLKREEPVEVPDVREFVENQKNLNDLSPIKTNTLREVLLKIAEMKHLLLHDTAETPFNSNDLTALPIISLKDADVDYKKLNQWKYPSCFLKEMNNYQKLPSTRKEVATEVVKEEDTSLMEIQEYFRNDTSVEVMMEKYVQLRKSECSKEALKALKHLICLKLNKQKLYYKGQELRVLDEETQESLFDKVLTNINRTDQLEDSDLVREDSSLYTYSSLSLSSYESIPELLSFAINDNDFFNDDPDSIHFNTLDAYGWLTVSDEEVRSQQNKILYCELVGSNFSLYPASYKSSYKSISSQKPLLTIHLDDHFSLVRKKDPKKNRLCLKLHGSLIPTNQAKIPTSRHSKEQVWKNNGNVSLRLEADTQNELMNWFTFLVSRSRVRSFFTLLSDYKVAPLNNTIFFLLYPKRKELVFNRLSYDPGCEEEIYLKFIKQPFHYVDFSMRNMDDKHLLHHMTNWTQPVFSISFSLNNIQFAFDPQLLVDYVNRNSIQKLFLDNNPLDEESMSSVISALASKTRISYVSFRGCQVYDSLITTLKKTNKSSDSGKLVIDFRQCDFSVDFHSFATGYPFNNFQIVVQNSHEFVQECEMDYFMDTKDLSEISMIGSIISGRLLSTQWRVRRAFRWPLCKQKNEEPVDVYFEYNAPYLIWHNWCPRNKRFSMLKKDISTEESSKLTETQAVFIKDVKKVTKEESEWLVIQGKIPDKFKTKGKDMKIVLKGYTDATTKRWYEIIRRWVAGILYVDYLQSHPATIACKHILSFCSRVDTPELIMNGFPAERKFLMRFLSYVSEQTSLRVLNFSNMSLDSTKLQFERCVMRDLSLHKIDWSFNSITFDDDDGEKENLWLLNALLPKVTVDHYDISHNPLGDRVSSSKFFFRTLNMKPERLSLNYCGLSTVFLRKLTAALSKVERTFESLRIVELEGNNFEYEDTVKFVEVLVARFPNVVDLRLFESIPGDRTQDLIDFNPICNFERASKFKPEVGDFTVSKRVKKSKNTTRQMFSPNTNN</sequence>
<evidence type="ECO:0000313" key="2">
    <source>
        <dbReference type="Proteomes" id="UP000244811"/>
    </source>
</evidence>
<proteinExistence type="predicted"/>
<evidence type="ECO:0008006" key="3">
    <source>
        <dbReference type="Google" id="ProtNLM"/>
    </source>
</evidence>
<dbReference type="InterPro" id="IPR032675">
    <property type="entry name" value="LRR_dom_sf"/>
</dbReference>
<accession>A0A976QTP3</accession>
<dbReference type="SUPFAM" id="SSF52047">
    <property type="entry name" value="RNI-like"/>
    <property type="match status" value="2"/>
</dbReference>
<dbReference type="Gene3D" id="3.80.10.10">
    <property type="entry name" value="Ribonuclease Inhibitor"/>
    <property type="match status" value="1"/>
</dbReference>